<proteinExistence type="predicted"/>
<comment type="caution">
    <text evidence="3">The sequence shown here is derived from an EMBL/GenBank/DDBJ whole genome shotgun (WGS) entry which is preliminary data.</text>
</comment>
<dbReference type="EMBL" id="CAJGYO010000005">
    <property type="protein sequence ID" value="CAD6231727.1"/>
    <property type="molecule type" value="Genomic_DNA"/>
</dbReference>
<dbReference type="PANTHER" id="PTHR12242">
    <property type="entry name" value="OS02G0130600 PROTEIN-RELATED"/>
    <property type="match status" value="1"/>
</dbReference>
<keyword evidence="2" id="KW-0472">Membrane</keyword>
<dbReference type="GO" id="GO:0016020">
    <property type="term" value="C:membrane"/>
    <property type="evidence" value="ECO:0007669"/>
    <property type="project" value="TreeGrafter"/>
</dbReference>
<sequence length="307" mass="33992">MAQWQCFLSFAVVAVSAAASLGAIIQVNKLRRPPRADDGSAAASPPWMSCWSRVPPSFLLAFRATAAVALAAVLAWDLRTYDPSIMMYYTEWTLLLEIAYFAAATLCSAYGCRMMYYYSSRDRAEDPESTDDRLLGPSGGGGGGDEPNPSGDAWKGAGRLGLQLMQIGYQVSAGAVVLTDAVFWGLIVPFTLSAHFSLNAVMACIHSLNFVFLLTETALNTLPFPWFRIAYFVPWTCLYVIIQWIAHVCGMTWWPYPFLRPTSSLAPLWYLAMASLHFPCYLVYWLIVKAKSSCLIHMQVANRSSQV</sequence>
<feature type="transmembrane region" description="Helical" evidence="2">
    <location>
        <begin position="266"/>
        <end position="288"/>
    </location>
</feature>
<feature type="transmembrane region" description="Helical" evidence="2">
    <location>
        <begin position="98"/>
        <end position="118"/>
    </location>
</feature>
<dbReference type="OrthoDB" id="419711at2759"/>
<accession>A0A811NQ89</accession>
<keyword evidence="4" id="KW-1185">Reference proteome</keyword>
<dbReference type="PANTHER" id="PTHR12242:SF42">
    <property type="entry name" value="OS01G0295600 PROTEIN"/>
    <property type="match status" value="1"/>
</dbReference>
<evidence type="ECO:0000313" key="4">
    <source>
        <dbReference type="Proteomes" id="UP000604825"/>
    </source>
</evidence>
<feature type="transmembrane region" description="Helical" evidence="2">
    <location>
        <begin position="226"/>
        <end position="246"/>
    </location>
</feature>
<dbReference type="Proteomes" id="UP000604825">
    <property type="component" value="Unassembled WGS sequence"/>
</dbReference>
<dbReference type="AlphaFoldDB" id="A0A811NQ89"/>
<feature type="region of interest" description="Disordered" evidence="1">
    <location>
        <begin position="124"/>
        <end position="150"/>
    </location>
</feature>
<evidence type="ECO:0000313" key="3">
    <source>
        <dbReference type="EMBL" id="CAD6231727.1"/>
    </source>
</evidence>
<feature type="compositionally biased region" description="Basic and acidic residues" evidence="1">
    <location>
        <begin position="124"/>
        <end position="134"/>
    </location>
</feature>
<organism evidence="3 4">
    <name type="scientific">Miscanthus lutarioriparius</name>
    <dbReference type="NCBI Taxonomy" id="422564"/>
    <lineage>
        <taxon>Eukaryota</taxon>
        <taxon>Viridiplantae</taxon>
        <taxon>Streptophyta</taxon>
        <taxon>Embryophyta</taxon>
        <taxon>Tracheophyta</taxon>
        <taxon>Spermatophyta</taxon>
        <taxon>Magnoliopsida</taxon>
        <taxon>Liliopsida</taxon>
        <taxon>Poales</taxon>
        <taxon>Poaceae</taxon>
        <taxon>PACMAD clade</taxon>
        <taxon>Panicoideae</taxon>
        <taxon>Andropogonodae</taxon>
        <taxon>Andropogoneae</taxon>
        <taxon>Saccharinae</taxon>
        <taxon>Miscanthus</taxon>
    </lineage>
</organism>
<evidence type="ECO:0000256" key="2">
    <source>
        <dbReference type="SAM" id="Phobius"/>
    </source>
</evidence>
<feature type="transmembrane region" description="Helical" evidence="2">
    <location>
        <begin position="58"/>
        <end position="78"/>
    </location>
</feature>
<reference evidence="3" key="1">
    <citation type="submission" date="2020-10" db="EMBL/GenBank/DDBJ databases">
        <authorList>
            <person name="Han B."/>
            <person name="Lu T."/>
            <person name="Zhao Q."/>
            <person name="Huang X."/>
            <person name="Zhao Y."/>
        </authorList>
    </citation>
    <scope>NUCLEOTIDE SEQUENCE</scope>
</reference>
<keyword evidence="2" id="KW-0812">Transmembrane</keyword>
<protein>
    <submittedName>
        <fullName evidence="3">Uncharacterized protein</fullName>
    </submittedName>
</protein>
<name>A0A811NQ89_9POAL</name>
<keyword evidence="2" id="KW-1133">Transmembrane helix</keyword>
<evidence type="ECO:0000256" key="1">
    <source>
        <dbReference type="SAM" id="MobiDB-lite"/>
    </source>
</evidence>
<feature type="transmembrane region" description="Helical" evidence="2">
    <location>
        <begin position="6"/>
        <end position="25"/>
    </location>
</feature>
<gene>
    <name evidence="3" type="ORF">NCGR_LOCUS21667</name>
</gene>